<protein>
    <submittedName>
        <fullName evidence="2">Uncharacterized protein</fullName>
    </submittedName>
</protein>
<reference evidence="2 3" key="1">
    <citation type="journal article" date="2021" name="Sci. Rep.">
        <title>The genome of the diatom Chaetoceros tenuissimus carries an ancient integrated fragment of an extant virus.</title>
        <authorList>
            <person name="Hongo Y."/>
            <person name="Kimura K."/>
            <person name="Takaki Y."/>
            <person name="Yoshida Y."/>
            <person name="Baba S."/>
            <person name="Kobayashi G."/>
            <person name="Nagasaki K."/>
            <person name="Hano T."/>
            <person name="Tomaru Y."/>
        </authorList>
    </citation>
    <scope>NUCLEOTIDE SEQUENCE [LARGE SCALE GENOMIC DNA]</scope>
    <source>
        <strain evidence="2 3">NIES-3715</strain>
    </source>
</reference>
<dbReference type="EMBL" id="BLLK01000047">
    <property type="protein sequence ID" value="GFH54551.1"/>
    <property type="molecule type" value="Genomic_DNA"/>
</dbReference>
<proteinExistence type="predicted"/>
<organism evidence="2 3">
    <name type="scientific">Chaetoceros tenuissimus</name>
    <dbReference type="NCBI Taxonomy" id="426638"/>
    <lineage>
        <taxon>Eukaryota</taxon>
        <taxon>Sar</taxon>
        <taxon>Stramenopiles</taxon>
        <taxon>Ochrophyta</taxon>
        <taxon>Bacillariophyta</taxon>
        <taxon>Coscinodiscophyceae</taxon>
        <taxon>Chaetocerotophycidae</taxon>
        <taxon>Chaetocerotales</taxon>
        <taxon>Chaetocerotaceae</taxon>
        <taxon>Chaetoceros</taxon>
    </lineage>
</organism>
<gene>
    <name evidence="2" type="ORF">CTEN210_11027</name>
</gene>
<name>A0AAD3CYL4_9STRA</name>
<feature type="compositionally biased region" description="Basic and acidic residues" evidence="1">
    <location>
        <begin position="1"/>
        <end position="15"/>
    </location>
</feature>
<dbReference type="Proteomes" id="UP001054902">
    <property type="component" value="Unassembled WGS sequence"/>
</dbReference>
<feature type="region of interest" description="Disordered" evidence="1">
    <location>
        <begin position="58"/>
        <end position="79"/>
    </location>
</feature>
<feature type="compositionally biased region" description="Polar residues" evidence="1">
    <location>
        <begin position="62"/>
        <end position="75"/>
    </location>
</feature>
<keyword evidence="3" id="KW-1185">Reference proteome</keyword>
<evidence type="ECO:0000313" key="2">
    <source>
        <dbReference type="EMBL" id="GFH54551.1"/>
    </source>
</evidence>
<feature type="region of interest" description="Disordered" evidence="1">
    <location>
        <begin position="1"/>
        <end position="29"/>
    </location>
</feature>
<sequence length="525" mass="59709">MSTNKSSEHRDRSASDTDQLQAAPNPRSDFTRSWSMLELHEIKVIQSLQDNLSDILSDEDSPNLNGVGNYTSQDAKQTDGEDDFFFYDDEEEKIQPSTARTMVNGQTKKIQSITSDSSNVKNPKEIPTLVEEASEIEEKIGLKKGVRKGMRRSMSLGNLFRNKRKSSYPTLDLDQSQHEGDVIHRCIGTILEDEEEYQSQQGGLDFSYHDSKLSGIVLDDSVSLDQEEHQHQQDSLDFSNHDSKLSAIVLDPTLSKGTYDNDTKTTSHSSVSTSKCTTALPKKDLDSSRHTQRRYSHLLDDDKFSSSQSPSESRPASQSSTMKKSFSMMNFNKNNHIDEQTLSSTEGNIEDKSSLMKKSTSMLNFNGDNHVELPQVYKHCGKKKPTKSILKKSVTKAESKEMKRVTSFSHLEIREYNLALGDNPGGRDGPPISLDWNYCPKSTIRVDIDRYEESRPPRRARHEMYMPGSLRMWTLMKEMGYTLREIQDASNLAASVRKKRENSIKYEKIHRMQYKVGNILRRSNS</sequence>
<dbReference type="AlphaFoldDB" id="A0AAD3CYL4"/>
<accession>A0AAD3CYL4</accession>
<feature type="compositionally biased region" description="Low complexity" evidence="1">
    <location>
        <begin position="266"/>
        <end position="278"/>
    </location>
</feature>
<feature type="compositionally biased region" description="Low complexity" evidence="1">
    <location>
        <begin position="305"/>
        <end position="320"/>
    </location>
</feature>
<evidence type="ECO:0000313" key="3">
    <source>
        <dbReference type="Proteomes" id="UP001054902"/>
    </source>
</evidence>
<evidence type="ECO:0000256" key="1">
    <source>
        <dbReference type="SAM" id="MobiDB-lite"/>
    </source>
</evidence>
<comment type="caution">
    <text evidence="2">The sequence shown here is derived from an EMBL/GenBank/DDBJ whole genome shotgun (WGS) entry which is preliminary data.</text>
</comment>
<feature type="region of interest" description="Disordered" evidence="1">
    <location>
        <begin position="254"/>
        <end position="323"/>
    </location>
</feature>